<gene>
    <name evidence="1" type="ORF">HW532_02140</name>
</gene>
<name>A0A7S8C1G2_9HYPH</name>
<dbReference type="Proteomes" id="UP000593594">
    <property type="component" value="Chromosome"/>
</dbReference>
<evidence type="ECO:0000313" key="1">
    <source>
        <dbReference type="EMBL" id="QPC41629.1"/>
    </source>
</evidence>
<keyword evidence="2" id="KW-1185">Reference proteome</keyword>
<dbReference type="KEGG" id="kmn:HW532_02140"/>
<accession>A0A7S8C1G2</accession>
<dbReference type="EMBL" id="CP058214">
    <property type="protein sequence ID" value="QPC41629.1"/>
    <property type="molecule type" value="Genomic_DNA"/>
</dbReference>
<sequence length="69" mass="7543">MSEGHDMPGAEIIPLNAGRDDDFHARRTALVRMLEHAAREAAALDDEIACFLVSSAVDILETRQGPGRR</sequence>
<dbReference type="AlphaFoldDB" id="A0A7S8C1G2"/>
<protein>
    <submittedName>
        <fullName evidence="1">Uncharacterized protein</fullName>
    </submittedName>
</protein>
<proteinExistence type="predicted"/>
<organism evidence="1 2">
    <name type="scientific">Kaustia mangrovi</name>
    <dbReference type="NCBI Taxonomy" id="2593653"/>
    <lineage>
        <taxon>Bacteria</taxon>
        <taxon>Pseudomonadati</taxon>
        <taxon>Pseudomonadota</taxon>
        <taxon>Alphaproteobacteria</taxon>
        <taxon>Hyphomicrobiales</taxon>
        <taxon>Parvibaculaceae</taxon>
        <taxon>Kaustia</taxon>
    </lineage>
</organism>
<evidence type="ECO:0000313" key="2">
    <source>
        <dbReference type="Proteomes" id="UP000593594"/>
    </source>
</evidence>
<reference evidence="1 2" key="1">
    <citation type="submission" date="2020-06" db="EMBL/GenBank/DDBJ databases">
        <title>Genome sequence of 2 isolates from Red Sea Mangroves.</title>
        <authorList>
            <person name="Sefrji F."/>
            <person name="Michoud G."/>
            <person name="Merlino G."/>
            <person name="Daffonchio D."/>
        </authorList>
    </citation>
    <scope>NUCLEOTIDE SEQUENCE [LARGE SCALE GENOMIC DNA]</scope>
    <source>
        <strain evidence="1 2">R1DC25</strain>
    </source>
</reference>
<dbReference type="RefSeq" id="WP_213162849.1">
    <property type="nucleotide sequence ID" value="NZ_CP058214.1"/>
</dbReference>